<feature type="domain" description="Helicase C-terminal" evidence="8">
    <location>
        <begin position="931"/>
        <end position="1090"/>
    </location>
</feature>
<evidence type="ECO:0000256" key="3">
    <source>
        <dbReference type="ARBA" id="ARBA00022801"/>
    </source>
</evidence>
<dbReference type="GO" id="GO:0003724">
    <property type="term" value="F:RNA helicase activity"/>
    <property type="evidence" value="ECO:0007669"/>
    <property type="project" value="UniProtKB-EC"/>
</dbReference>
<gene>
    <name evidence="9" type="primary">DDX23</name>
    <name evidence="9" type="ORF">AK812_SmicGene33897</name>
</gene>
<evidence type="ECO:0000256" key="5">
    <source>
        <dbReference type="ARBA" id="ARBA00022840"/>
    </source>
</evidence>
<keyword evidence="3" id="KW-0378">Hydrolase</keyword>
<protein>
    <recommendedName>
        <fullName evidence="1">RNA helicase</fullName>
        <ecNumber evidence="1">3.6.4.13</ecNumber>
    </recommendedName>
</protein>
<dbReference type="SMART" id="SM00490">
    <property type="entry name" value="HELICc"/>
    <property type="match status" value="1"/>
</dbReference>
<organism evidence="9 10">
    <name type="scientific">Symbiodinium microadriaticum</name>
    <name type="common">Dinoflagellate</name>
    <name type="synonym">Zooxanthella microadriatica</name>
    <dbReference type="NCBI Taxonomy" id="2951"/>
    <lineage>
        <taxon>Eukaryota</taxon>
        <taxon>Sar</taxon>
        <taxon>Alveolata</taxon>
        <taxon>Dinophyceae</taxon>
        <taxon>Suessiales</taxon>
        <taxon>Symbiodiniaceae</taxon>
        <taxon>Symbiodinium</taxon>
    </lineage>
</organism>
<dbReference type="AlphaFoldDB" id="A0A1Q9CQC9"/>
<name>A0A1Q9CQC9_SYMMI</name>
<evidence type="ECO:0000313" key="10">
    <source>
        <dbReference type="Proteomes" id="UP000186817"/>
    </source>
</evidence>
<dbReference type="EMBL" id="LSRX01000994">
    <property type="protein sequence ID" value="OLP85134.1"/>
    <property type="molecule type" value="Genomic_DNA"/>
</dbReference>
<evidence type="ECO:0000259" key="7">
    <source>
        <dbReference type="PROSITE" id="PS50011"/>
    </source>
</evidence>
<evidence type="ECO:0000256" key="2">
    <source>
        <dbReference type="ARBA" id="ARBA00022741"/>
    </source>
</evidence>
<dbReference type="InterPro" id="IPR011009">
    <property type="entry name" value="Kinase-like_dom_sf"/>
</dbReference>
<dbReference type="EC" id="3.6.4.13" evidence="1"/>
<comment type="caution">
    <text evidence="9">The sequence shown here is derived from an EMBL/GenBank/DDBJ whole genome shotgun (WGS) entry which is preliminary data.</text>
</comment>
<dbReference type="SUPFAM" id="SSF52540">
    <property type="entry name" value="P-loop containing nucleoside triphosphate hydrolases"/>
    <property type="match status" value="1"/>
</dbReference>
<dbReference type="Pfam" id="PF00069">
    <property type="entry name" value="Pkinase"/>
    <property type="match status" value="1"/>
</dbReference>
<feature type="domain" description="Protein kinase" evidence="7">
    <location>
        <begin position="577"/>
        <end position="868"/>
    </location>
</feature>
<dbReference type="Gene3D" id="1.10.510.10">
    <property type="entry name" value="Transferase(Phosphotransferase) domain 1"/>
    <property type="match status" value="1"/>
</dbReference>
<dbReference type="PROSITE" id="PS50011">
    <property type="entry name" value="PROTEIN_KINASE_DOM"/>
    <property type="match status" value="1"/>
</dbReference>
<evidence type="ECO:0000313" key="9">
    <source>
        <dbReference type="EMBL" id="OLP85134.1"/>
    </source>
</evidence>
<dbReference type="GO" id="GO:0004672">
    <property type="term" value="F:protein kinase activity"/>
    <property type="evidence" value="ECO:0007669"/>
    <property type="project" value="InterPro"/>
</dbReference>
<dbReference type="InterPro" id="IPR001650">
    <property type="entry name" value="Helicase_C-like"/>
</dbReference>
<evidence type="ECO:0000259" key="8">
    <source>
        <dbReference type="PROSITE" id="PS51194"/>
    </source>
</evidence>
<keyword evidence="4 9" id="KW-0347">Helicase</keyword>
<keyword evidence="5" id="KW-0067">ATP-binding</keyword>
<dbReference type="InterPro" id="IPR027417">
    <property type="entry name" value="P-loop_NTPase"/>
</dbReference>
<dbReference type="CDD" id="cd18787">
    <property type="entry name" value="SF2_C_DEAD"/>
    <property type="match status" value="1"/>
</dbReference>
<dbReference type="Pfam" id="PF00271">
    <property type="entry name" value="Helicase_C"/>
    <property type="match status" value="1"/>
</dbReference>
<evidence type="ECO:0000256" key="6">
    <source>
        <dbReference type="SAM" id="SignalP"/>
    </source>
</evidence>
<dbReference type="CDD" id="cd14014">
    <property type="entry name" value="STKc_PknB_like"/>
    <property type="match status" value="1"/>
</dbReference>
<dbReference type="InterPro" id="IPR000719">
    <property type="entry name" value="Prot_kinase_dom"/>
</dbReference>
<evidence type="ECO:0000256" key="1">
    <source>
        <dbReference type="ARBA" id="ARBA00012552"/>
    </source>
</evidence>
<dbReference type="PROSITE" id="PS51194">
    <property type="entry name" value="HELICASE_CTER"/>
    <property type="match status" value="1"/>
</dbReference>
<feature type="chain" id="PRO_5012322119" description="RNA helicase" evidence="6">
    <location>
        <begin position="19"/>
        <end position="1119"/>
    </location>
</feature>
<accession>A0A1Q9CQC9</accession>
<feature type="signal peptide" evidence="6">
    <location>
        <begin position="1"/>
        <end position="18"/>
    </location>
</feature>
<reference evidence="9 10" key="1">
    <citation type="submission" date="2016-02" db="EMBL/GenBank/DDBJ databases">
        <title>Genome analysis of coral dinoflagellate symbionts highlights evolutionary adaptations to a symbiotic lifestyle.</title>
        <authorList>
            <person name="Aranda M."/>
            <person name="Li Y."/>
            <person name="Liew Y.J."/>
            <person name="Baumgarten S."/>
            <person name="Simakov O."/>
            <person name="Wilson M."/>
            <person name="Piel J."/>
            <person name="Ashoor H."/>
            <person name="Bougouffa S."/>
            <person name="Bajic V.B."/>
            <person name="Ryu T."/>
            <person name="Ravasi T."/>
            <person name="Bayer T."/>
            <person name="Micklem G."/>
            <person name="Kim H."/>
            <person name="Bhak J."/>
            <person name="Lajeunesse T.C."/>
            <person name="Voolstra C.R."/>
        </authorList>
    </citation>
    <scope>NUCLEOTIDE SEQUENCE [LARGE SCALE GENOMIC DNA]</scope>
    <source>
        <strain evidence="9 10">CCMP2467</strain>
    </source>
</reference>
<dbReference type="GO" id="GO:0005524">
    <property type="term" value="F:ATP binding"/>
    <property type="evidence" value="ECO:0007669"/>
    <property type="project" value="UniProtKB-KW"/>
</dbReference>
<keyword evidence="2" id="KW-0547">Nucleotide-binding</keyword>
<dbReference type="GO" id="GO:0016787">
    <property type="term" value="F:hydrolase activity"/>
    <property type="evidence" value="ECO:0007669"/>
    <property type="project" value="UniProtKB-KW"/>
</dbReference>
<dbReference type="FunFam" id="3.40.50.300:FF:000008">
    <property type="entry name" value="ATP-dependent RNA helicase RhlB"/>
    <property type="match status" value="1"/>
</dbReference>
<keyword evidence="6" id="KW-0732">Signal</keyword>
<dbReference type="Gene3D" id="3.40.50.300">
    <property type="entry name" value="P-loop containing nucleotide triphosphate hydrolases"/>
    <property type="match status" value="1"/>
</dbReference>
<sequence>MKTSVLLAALACLACVAGRKFHSDRGNSSLSLLADDLPKCEGTRLVKAVGKDQWQCDTLSGESTAEAEEKCRKSFDTDTSQSTYMQCDVSERRVGKFNCLAATQCKYEPKTPASCGSLDTLSFGSQNTEFVKIIDWDKGTAANNGVTFDATKNCVNDLFKQNGGVWLMEVSNDGSTFHEWSLYKQIQERDDFDAHGYIYNWRSANNKINQQFELYSDVNDAISGNSKWAQCNYDDSAAGFARDCCCRSSSQSFEPNKGGGGWGFFAPSRYRGNIRWSNIRISMPTKPLIKHEPKTPASCGSLDTLSFGSQNTEFVKIIDWDKGTAANNGVTFDATKNCVNDLFKQNGGVWLMEVSNDGSTFHEWSLYKQIQERDDFDAHGYIYNWRSANNKINQQFELYSDVNDAISGNSKWAQCNYDDSAAGFARDCCCRSSSQSFEPNKGGGGWGFFAPSRYRGNIRWSNIRISMPTKALPCVGETEPTRVRRFRQLGAQTVQSHKVEEVAIFERPRPVVFRAKKKIVDEPVGTKVFEAPAEGEALACGARKVPWKVEGCLPGVPEVYDASGFPDLNLESGDGHLSIFEVLGRGVSGCSVHRCQSTQIPVPSLAGKVLPLGKATFPDMVEDFGKEMEMMKSLPAHDSIVAFHGAWSTECYMDSGVQHKAYVMLLELCSSSLESVIRSRREQQQPFLAAELLHVLSQVAAGLAHLHRHRVLHRDLKSANIWLCCPEEAGAEGLDLTSATAKIGDFDAAKAASRAQTPVQTPHFMAPEVAARQAGPEVAAQIGEDYGPAADIWALGCVVFEMLELGLPYGEDLTLPQLEAALIGGEGPALSDRAAAESRAKRAVEIMDRCLKKEPSARPTAEEVMSWLEAGPESRDAMTQEEEDAQVGKRKYRITQMYSATMPPAIERMARSFLRCPAIINVGDPGQAKKDIEQQLEFISEAKKKKRLEEMLVGAEPPIIVFVNQKKAVDVLSKSLDNNGYRVCSIHGGKSQEQREWAMNSFKEGRYDILVATDVAGRGLDIEGVQRVINFDMPKTIEDYTHRIGRTGRAGLKGLAISFVTPEDSEIFYDLTNFLKSSNQVVPPELASHPASKFKPGTVNEHGQVMGRKLVDQVVFAKK</sequence>
<keyword evidence="10" id="KW-1185">Reference proteome</keyword>
<dbReference type="Proteomes" id="UP000186817">
    <property type="component" value="Unassembled WGS sequence"/>
</dbReference>
<dbReference type="OrthoDB" id="196131at2759"/>
<proteinExistence type="predicted"/>
<dbReference type="PANTHER" id="PTHR47958">
    <property type="entry name" value="ATP-DEPENDENT RNA HELICASE DBP3"/>
    <property type="match status" value="1"/>
</dbReference>
<dbReference type="SUPFAM" id="SSF56112">
    <property type="entry name" value="Protein kinase-like (PK-like)"/>
    <property type="match status" value="1"/>
</dbReference>
<dbReference type="SMART" id="SM00220">
    <property type="entry name" value="S_TKc"/>
    <property type="match status" value="1"/>
</dbReference>
<evidence type="ECO:0000256" key="4">
    <source>
        <dbReference type="ARBA" id="ARBA00022806"/>
    </source>
</evidence>